<name>A0A1V4AWM3_9BACT</name>
<dbReference type="GO" id="GO:0005829">
    <property type="term" value="C:cytosol"/>
    <property type="evidence" value="ECO:0007669"/>
    <property type="project" value="TreeGrafter"/>
</dbReference>
<dbReference type="InterPro" id="IPR041711">
    <property type="entry name" value="Met-tRNA-FMT_N"/>
</dbReference>
<dbReference type="STRING" id="1004156.AYP45_02945"/>
<protein>
    <recommendedName>
        <fullName evidence="2 5">Methionyl-tRNA formyltransferase</fullName>
        <ecNumber evidence="2 5">2.1.2.9</ecNumber>
    </recommendedName>
</protein>
<evidence type="ECO:0000259" key="6">
    <source>
        <dbReference type="Pfam" id="PF00551"/>
    </source>
</evidence>
<dbReference type="GO" id="GO:0004479">
    <property type="term" value="F:methionyl-tRNA formyltransferase activity"/>
    <property type="evidence" value="ECO:0007669"/>
    <property type="project" value="UniProtKB-UniRule"/>
</dbReference>
<evidence type="ECO:0000256" key="1">
    <source>
        <dbReference type="ARBA" id="ARBA00010699"/>
    </source>
</evidence>
<sequence>MNVVFMGTPEFAVPSLCSLTRSTHRITAVVTQPDRPKGRSKISSPSPVKGKAQELGLKILQPVNVNDDTVVKQLQALSPECIVVVAFGQFLSNAILHLPRHRCLNIHASLLPKYRGAAPINWSIMHGETVTGVTSVVMTARMDAGDVLAQKTTPLLPDENAGALGKRLSAMGAELLIDTLHLIETGSATYTKQDEHGVSFAPKLKKEHGLILWRQETQKIHNLVRGMTPSPGAYAYFLKSGSKEKVRIIIQKTQIHEAPEAKPSFNPGMISEITPCGIHVATLDGTICITQVQPEGKRAMDAQEYLRGHKITAGDMLVS</sequence>
<evidence type="ECO:0000313" key="9">
    <source>
        <dbReference type="Proteomes" id="UP000189681"/>
    </source>
</evidence>
<dbReference type="HAMAP" id="MF_00182">
    <property type="entry name" value="Formyl_trans"/>
    <property type="match status" value="1"/>
</dbReference>
<keyword evidence="4 5" id="KW-0648">Protein biosynthesis</keyword>
<accession>A0A1V4AWM3</accession>
<dbReference type="PANTHER" id="PTHR11138">
    <property type="entry name" value="METHIONYL-TRNA FORMYLTRANSFERASE"/>
    <property type="match status" value="1"/>
</dbReference>
<proteinExistence type="inferred from homology"/>
<dbReference type="Proteomes" id="UP000189681">
    <property type="component" value="Unassembled WGS sequence"/>
</dbReference>
<dbReference type="Pfam" id="PF00551">
    <property type="entry name" value="Formyl_trans_N"/>
    <property type="match status" value="1"/>
</dbReference>
<feature type="binding site" evidence="5">
    <location>
        <begin position="109"/>
        <end position="112"/>
    </location>
    <ligand>
        <name>(6S)-5,6,7,8-tetrahydrofolate</name>
        <dbReference type="ChEBI" id="CHEBI:57453"/>
    </ligand>
</feature>
<dbReference type="CDD" id="cd08704">
    <property type="entry name" value="Met_tRNA_FMT_C"/>
    <property type="match status" value="1"/>
</dbReference>
<dbReference type="EMBL" id="AYTS01000026">
    <property type="protein sequence ID" value="OOP57514.1"/>
    <property type="molecule type" value="Genomic_DNA"/>
</dbReference>
<comment type="similarity">
    <text evidence="1 5">Belongs to the Fmt family.</text>
</comment>
<evidence type="ECO:0000256" key="3">
    <source>
        <dbReference type="ARBA" id="ARBA00022679"/>
    </source>
</evidence>
<dbReference type="SUPFAM" id="SSF50486">
    <property type="entry name" value="FMT C-terminal domain-like"/>
    <property type="match status" value="1"/>
</dbReference>
<organism evidence="8 9">
    <name type="scientific">Candidatus Brocadia carolinensis</name>
    <dbReference type="NCBI Taxonomy" id="1004156"/>
    <lineage>
        <taxon>Bacteria</taxon>
        <taxon>Pseudomonadati</taxon>
        <taxon>Planctomycetota</taxon>
        <taxon>Candidatus Brocadiia</taxon>
        <taxon>Candidatus Brocadiales</taxon>
        <taxon>Candidatus Brocadiaceae</taxon>
        <taxon>Candidatus Brocadia</taxon>
    </lineage>
</organism>
<dbReference type="InterPro" id="IPR044135">
    <property type="entry name" value="Met-tRNA-FMT_C"/>
</dbReference>
<dbReference type="SUPFAM" id="SSF53328">
    <property type="entry name" value="Formyltransferase"/>
    <property type="match status" value="1"/>
</dbReference>
<feature type="domain" description="Formyl transferase C-terminal" evidence="7">
    <location>
        <begin position="203"/>
        <end position="309"/>
    </location>
</feature>
<evidence type="ECO:0000256" key="4">
    <source>
        <dbReference type="ARBA" id="ARBA00022917"/>
    </source>
</evidence>
<keyword evidence="3 5" id="KW-0808">Transferase</keyword>
<evidence type="ECO:0000256" key="2">
    <source>
        <dbReference type="ARBA" id="ARBA00012261"/>
    </source>
</evidence>
<reference evidence="8 9" key="1">
    <citation type="journal article" date="2017" name="Water Res.">
        <title>Discovery and metagenomic analysis of an anammox bacterial enrichment related to Candidatus "Brocadia caroliniensis" in a full-scale glycerol-fed nitritation-denitritation separate centrate treatment process.</title>
        <authorList>
            <person name="Park H."/>
            <person name="Brotto A.C."/>
            <person name="van Loosdrecht M.C."/>
            <person name="Chandran K."/>
        </authorList>
    </citation>
    <scope>NUCLEOTIDE SEQUENCE [LARGE SCALE GENOMIC DNA]</scope>
    <source>
        <strain evidence="8">26THWARD</strain>
    </source>
</reference>
<feature type="domain" description="Formyl transferase N-terminal" evidence="6">
    <location>
        <begin position="1"/>
        <end position="179"/>
    </location>
</feature>
<dbReference type="InterPro" id="IPR011034">
    <property type="entry name" value="Formyl_transferase-like_C_sf"/>
</dbReference>
<comment type="caution">
    <text evidence="8">The sequence shown here is derived from an EMBL/GenBank/DDBJ whole genome shotgun (WGS) entry which is preliminary data.</text>
</comment>
<evidence type="ECO:0000313" key="8">
    <source>
        <dbReference type="EMBL" id="OOP57514.1"/>
    </source>
</evidence>
<dbReference type="PANTHER" id="PTHR11138:SF5">
    <property type="entry name" value="METHIONYL-TRNA FORMYLTRANSFERASE, MITOCHONDRIAL"/>
    <property type="match status" value="1"/>
</dbReference>
<comment type="function">
    <text evidence="5">Attaches a formyl group to the free amino group of methionyl-tRNA(fMet). The formyl group appears to play a dual role in the initiator identity of N-formylmethionyl-tRNA by promoting its recognition by IF2 and preventing the misappropriation of this tRNA by the elongation apparatus.</text>
</comment>
<dbReference type="Gene3D" id="3.40.50.12230">
    <property type="match status" value="1"/>
</dbReference>
<evidence type="ECO:0000259" key="7">
    <source>
        <dbReference type="Pfam" id="PF02911"/>
    </source>
</evidence>
<dbReference type="AlphaFoldDB" id="A0A1V4AWM3"/>
<dbReference type="NCBIfam" id="TIGR00460">
    <property type="entry name" value="fmt"/>
    <property type="match status" value="1"/>
</dbReference>
<dbReference type="EC" id="2.1.2.9" evidence="2 5"/>
<dbReference type="InterPro" id="IPR036477">
    <property type="entry name" value="Formyl_transf_N_sf"/>
</dbReference>
<comment type="catalytic activity">
    <reaction evidence="5">
        <text>L-methionyl-tRNA(fMet) + (6R)-10-formyltetrahydrofolate = N-formyl-L-methionyl-tRNA(fMet) + (6S)-5,6,7,8-tetrahydrofolate + H(+)</text>
        <dbReference type="Rhea" id="RHEA:24380"/>
        <dbReference type="Rhea" id="RHEA-COMP:9952"/>
        <dbReference type="Rhea" id="RHEA-COMP:9953"/>
        <dbReference type="ChEBI" id="CHEBI:15378"/>
        <dbReference type="ChEBI" id="CHEBI:57453"/>
        <dbReference type="ChEBI" id="CHEBI:78530"/>
        <dbReference type="ChEBI" id="CHEBI:78844"/>
        <dbReference type="ChEBI" id="CHEBI:195366"/>
        <dbReference type="EC" id="2.1.2.9"/>
    </reaction>
</comment>
<gene>
    <name evidence="5" type="primary">fmt</name>
    <name evidence="8" type="ORF">AYP45_02945</name>
</gene>
<dbReference type="InterPro" id="IPR005794">
    <property type="entry name" value="Fmt"/>
</dbReference>
<dbReference type="InterPro" id="IPR002376">
    <property type="entry name" value="Formyl_transf_N"/>
</dbReference>
<evidence type="ECO:0000256" key="5">
    <source>
        <dbReference type="HAMAP-Rule" id="MF_00182"/>
    </source>
</evidence>
<dbReference type="CDD" id="cd08646">
    <property type="entry name" value="FMT_core_Met-tRNA-FMT_N"/>
    <property type="match status" value="1"/>
</dbReference>
<dbReference type="Pfam" id="PF02911">
    <property type="entry name" value="Formyl_trans_C"/>
    <property type="match status" value="1"/>
</dbReference>
<dbReference type="InterPro" id="IPR005793">
    <property type="entry name" value="Formyl_trans_C"/>
</dbReference>